<name>A0ABU8LN14_9MICO</name>
<dbReference type="RefSeq" id="WP_337320643.1">
    <property type="nucleotide sequence ID" value="NZ_JBBDGN010000010.1"/>
</dbReference>
<dbReference type="InterPro" id="IPR032830">
    <property type="entry name" value="XPB/Ssl2_N"/>
</dbReference>
<keyword evidence="2" id="KW-0378">Hydrolase</keyword>
<sequence length="564" mass="59399">MSTSARPLAVRLAASSDERLEALLRARGVRPDAPWNDFFDAAEWLLEPASIERTTSTLTRQEARDLQQAARGADAGASRSALIDLALLDDEGAVPPPVAAVVAERADVPDADPAVPPAASDAETASAAERASATVGALADLLLAARNTPLALVASGVLTAGERRRMAESGIETGTVDDLRALAVTAGLARADERVLVTTAAAEQWLASSFAVRWAVVTEAFRSGMPRGIRSGTGWIAPAAWSGAHPWDASWPQVAERLRREAQLLGLETPSGAEPVWAATLRAGDEADTAPLSALLPSEIDKVFLQNDLTAIAPGPLHPALDNRLRAMTQHDSAQASSYRFTAESVARALVDGETEASLTEFLSALSLTGLPQPLTYLLAQTAARHGLVRVAPYEGGGTRVTSADAGLLAAIEVDRGLRPLGLLREGDALITRVGAETVAWALSDGRYPATLVDADGAPVATARRHLAESPTRPHTSFAPLIARLREHHEVDSDAAWLDRELDAAVRARAVLEVEVAMPDGSSRALVLEASGLGGGRLRGRDRAADVERTLPVRSIRSVRVVTD</sequence>
<feature type="domain" description="Helicase XPB/Ssl2 N-terminal" evidence="1">
    <location>
        <begin position="304"/>
        <end position="425"/>
    </location>
</feature>
<keyword evidence="2" id="KW-0347">Helicase</keyword>
<keyword evidence="3" id="KW-1185">Reference proteome</keyword>
<keyword evidence="2" id="KW-0547">Nucleotide-binding</keyword>
<dbReference type="Pfam" id="PF13625">
    <property type="entry name" value="Helicase_C_3"/>
    <property type="match status" value="1"/>
</dbReference>
<dbReference type="Proteomes" id="UP001366085">
    <property type="component" value="Unassembled WGS sequence"/>
</dbReference>
<dbReference type="EMBL" id="JBBDGN010000010">
    <property type="protein sequence ID" value="MEJ1092269.1"/>
    <property type="molecule type" value="Genomic_DNA"/>
</dbReference>
<accession>A0ABU8LN14</accession>
<organism evidence="2 3">
    <name type="scientific">Microbacterium istanbulense</name>
    <dbReference type="NCBI Taxonomy" id="3122049"/>
    <lineage>
        <taxon>Bacteria</taxon>
        <taxon>Bacillati</taxon>
        <taxon>Actinomycetota</taxon>
        <taxon>Actinomycetes</taxon>
        <taxon>Micrococcales</taxon>
        <taxon>Microbacteriaceae</taxon>
        <taxon>Microbacterium</taxon>
    </lineage>
</organism>
<dbReference type="GO" id="GO:0004386">
    <property type="term" value="F:helicase activity"/>
    <property type="evidence" value="ECO:0007669"/>
    <property type="project" value="UniProtKB-KW"/>
</dbReference>
<reference evidence="2 3" key="1">
    <citation type="submission" date="2024-02" db="EMBL/GenBank/DDBJ databases">
        <authorList>
            <person name="Saticioglu I.B."/>
        </authorList>
    </citation>
    <scope>NUCLEOTIDE SEQUENCE [LARGE SCALE GENOMIC DNA]</scope>
    <source>
        <strain evidence="2 3">Mu-43</strain>
    </source>
</reference>
<evidence type="ECO:0000259" key="1">
    <source>
        <dbReference type="Pfam" id="PF13625"/>
    </source>
</evidence>
<proteinExistence type="predicted"/>
<evidence type="ECO:0000313" key="3">
    <source>
        <dbReference type="Proteomes" id="UP001366085"/>
    </source>
</evidence>
<evidence type="ECO:0000313" key="2">
    <source>
        <dbReference type="EMBL" id="MEJ1092269.1"/>
    </source>
</evidence>
<gene>
    <name evidence="2" type="ORF">WDU93_11260</name>
</gene>
<comment type="caution">
    <text evidence="2">The sequence shown here is derived from an EMBL/GenBank/DDBJ whole genome shotgun (WGS) entry which is preliminary data.</text>
</comment>
<keyword evidence="2" id="KW-0067">ATP-binding</keyword>
<protein>
    <submittedName>
        <fullName evidence="2">Helicase-associated domain-containing protein</fullName>
    </submittedName>
</protein>